<protein>
    <submittedName>
        <fullName evidence="1">Uncharacterized protein</fullName>
    </submittedName>
</protein>
<accession>A0ACC1SLS9</accession>
<keyword evidence="2" id="KW-1185">Reference proteome</keyword>
<gene>
    <name evidence="1" type="ORF">NM208_g4116</name>
</gene>
<comment type="caution">
    <text evidence="1">The sequence shown here is derived from an EMBL/GenBank/DDBJ whole genome shotgun (WGS) entry which is preliminary data.</text>
</comment>
<proteinExistence type="predicted"/>
<name>A0ACC1SLS9_9HYPO</name>
<organism evidence="1 2">
    <name type="scientific">Fusarium decemcellulare</name>
    <dbReference type="NCBI Taxonomy" id="57161"/>
    <lineage>
        <taxon>Eukaryota</taxon>
        <taxon>Fungi</taxon>
        <taxon>Dikarya</taxon>
        <taxon>Ascomycota</taxon>
        <taxon>Pezizomycotina</taxon>
        <taxon>Sordariomycetes</taxon>
        <taxon>Hypocreomycetidae</taxon>
        <taxon>Hypocreales</taxon>
        <taxon>Nectriaceae</taxon>
        <taxon>Fusarium</taxon>
        <taxon>Fusarium decemcellulare species complex</taxon>
    </lineage>
</organism>
<evidence type="ECO:0000313" key="2">
    <source>
        <dbReference type="Proteomes" id="UP001148629"/>
    </source>
</evidence>
<dbReference type="Proteomes" id="UP001148629">
    <property type="component" value="Unassembled WGS sequence"/>
</dbReference>
<reference evidence="1" key="1">
    <citation type="submission" date="2022-08" db="EMBL/GenBank/DDBJ databases">
        <title>Genome Sequence of Fusarium decemcellulare.</title>
        <authorList>
            <person name="Buettner E."/>
        </authorList>
    </citation>
    <scope>NUCLEOTIDE SEQUENCE</scope>
    <source>
        <strain evidence="1">Babe19</strain>
    </source>
</reference>
<sequence>MWSKLLCITLFCLPSIENALAAAHCIDVNSSRSAPRVDLGYAEYEGVALSNGIDQFLGMRYAAPAIGSRRFRLPEAPLNEKSVVQAHERGPICLGVSNPAIADPPLQSSEDCLFIDIYTPRNATLDKSGGLPVMLWIQGGGYVQNFNANYNGSGLIEASHGNMIVATFNYRVGPYGFLASQELQEEGNLNVGLQDQMAAMRWLQQHASAFGGDPERVTLFGTSAGGGSILLHLLAYGGNSTDAAPQWSAGIAQSMFLPSVYTVDEMRFHYDYLLSATNCTNLECLRSLPSDQLQAANVAIPFPGQNDTALFGYGPVIDGSFLPDRPSRLLEQGRFARDKPMLMGSSNTEGTLFAPQANNTGDVNRFLQAQLPGLSSAALGKLNLLYSDTPATYPGVKVTQAPLYYRAAEMYGDSSFICPAFHFAAALDRAGVPVHLYLDRILDPANVGAGYIVPHTWDTQAVWGPSFATNYAALPNADSYEPGRSNAAIVPLVQAFWTSFARSSGDPNIFKHKDTSTWDKSSNGSFLNIETNNTRMEYMSDALFNKCAYWASLSAETRHYTDLVLTDPQSSAPANQNTQLNGEEKSAPLSPKPLLFIIVSSINTYIQCEYSSLPTRHARPRSTVSNVIPTTNNPHEAARNPRQAFSKDNSLATPPSSNDRPTQRVSLSPILPAPTPSSVSAEIPSNASEFPLSSFPFRLAHLPSLASLHPSSKFGLLLWQTYIDIVDPILKIFHVPTSQRRFIEAIQDNSALDAPTECFMFAVYYAVVVTMPASECMSVLKQQKTDLLRQYRSGAEYALLKANFLRSSDFVTFVRNSDSELDMQSLVSLAVGNAMRMGLHCEEATSHLSMFEVEMHRRLWWQIYVLDVRIAMECGVQPSIIRQIFNAKKPLNTNDIALDPLLDASPQQADGKTEMTLSLIRIQTSELTRRMLFSDDFNKSNGYPILSQAQKCDKIDEMRIEIETKYLVHYSSQIPLDIIASSTARLLFAKLKVMVCKPQANQGGGNPFMENYLALCLDVLKQSHQVRSYKPGRPWCWLFETCVEWDALAYVLLDLCVSPSSTYSVTAWNLVEDIYKDWQHDINLVENRRWRHIQVLWSEALMAKRRAGEARAPLATHSTDSVTQDSSSRPTVFSSTSEQDCLSPAASASIQDGPQCPGLERPGMMNAVSLSPASYEDTPIDLSQLPGAGTACEWTALLFEEYWQITE</sequence>
<dbReference type="EMBL" id="JANRMS010000296">
    <property type="protein sequence ID" value="KAJ3542409.1"/>
    <property type="molecule type" value="Genomic_DNA"/>
</dbReference>
<evidence type="ECO:0000313" key="1">
    <source>
        <dbReference type="EMBL" id="KAJ3542409.1"/>
    </source>
</evidence>